<evidence type="ECO:0000256" key="1">
    <source>
        <dbReference type="SAM" id="MobiDB-lite"/>
    </source>
</evidence>
<reference evidence="2 3" key="1">
    <citation type="journal article" date="2005" name="Nature">
        <title>The genome sequence of the rice blast fungus Magnaporthe grisea.</title>
        <authorList>
            <person name="Dean R.A."/>
            <person name="Talbot N.J."/>
            <person name="Ebbole D.J."/>
            <person name="Farman M.L."/>
            <person name="Mitchell T.K."/>
            <person name="Orbach M.J."/>
            <person name="Thon M."/>
            <person name="Kulkarni R."/>
            <person name="Xu J.R."/>
            <person name="Pan H."/>
            <person name="Read N.D."/>
            <person name="Lee Y.H."/>
            <person name="Carbone I."/>
            <person name="Brown D."/>
            <person name="Oh Y.Y."/>
            <person name="Donofrio N."/>
            <person name="Jeong J.S."/>
            <person name="Soanes D.M."/>
            <person name="Djonovic S."/>
            <person name="Kolomiets E."/>
            <person name="Rehmeyer C."/>
            <person name="Li W."/>
            <person name="Harding M."/>
            <person name="Kim S."/>
            <person name="Lebrun M.H."/>
            <person name="Bohnert H."/>
            <person name="Coughlan S."/>
            <person name="Butler J."/>
            <person name="Calvo S."/>
            <person name="Ma L.J."/>
            <person name="Nicol R."/>
            <person name="Purcell S."/>
            <person name="Nusbaum C."/>
            <person name="Galagan J.E."/>
            <person name="Birren B.W."/>
        </authorList>
    </citation>
    <scope>NUCLEOTIDE SEQUENCE [LARGE SCALE GENOMIC DNA]</scope>
    <source>
        <strain evidence="3">70-15 / ATCC MYA-4617 / FGSC 8958</strain>
    </source>
</reference>
<dbReference type="OrthoDB" id="5985073at2759"/>
<dbReference type="EMBL" id="CM001234">
    <property type="protein sequence ID" value="EHA50278.1"/>
    <property type="molecule type" value="Genomic_DNA"/>
</dbReference>
<dbReference type="VEuPathDB" id="FungiDB:MGG_03355"/>
<dbReference type="RefSeq" id="XP_003716597.1">
    <property type="nucleotide sequence ID" value="XM_003716549.1"/>
</dbReference>
<protein>
    <submittedName>
        <fullName evidence="2">Uncharacterized protein</fullName>
    </submittedName>
</protein>
<evidence type="ECO:0000313" key="2">
    <source>
        <dbReference type="EMBL" id="EHA50278.1"/>
    </source>
</evidence>
<dbReference type="AlphaFoldDB" id="G4N8Y4"/>
<dbReference type="KEGG" id="mgr:MGG_03355"/>
<feature type="region of interest" description="Disordered" evidence="1">
    <location>
        <begin position="24"/>
        <end position="53"/>
    </location>
</feature>
<dbReference type="HOGENOM" id="CLU_2413686_0_0_1"/>
<sequence>MHEFSMSQGAVICLGQLLEQDCDPGVPDGGQGANRPRVSDGHSSVTVPPPDGSRVADGTTRLCGKWYTAEADDSCVVICMASSIDAELFVKP</sequence>
<dbReference type="Proteomes" id="UP000009058">
    <property type="component" value="Chromosome 4"/>
</dbReference>
<proteinExistence type="predicted"/>
<reference key="2">
    <citation type="submission" date="2011-05" db="EMBL/GenBank/DDBJ databases">
        <title>The Genome Sequence of Magnaporthe oryzae 70-15.</title>
        <authorList>
            <consortium name="The Broad Institute Genome Sequencing Platform"/>
            <person name="Ma L.-J."/>
            <person name="Dead R."/>
            <person name="Young S.K."/>
            <person name="Zeng Q."/>
            <person name="Gargeya S."/>
            <person name="Fitzgerald M."/>
            <person name="Haas B."/>
            <person name="Abouelleil A."/>
            <person name="Alvarado L."/>
            <person name="Arachchi H.M."/>
            <person name="Berlin A."/>
            <person name="Brown A."/>
            <person name="Chapman S.B."/>
            <person name="Chen Z."/>
            <person name="Dunbar C."/>
            <person name="Freedman E."/>
            <person name="Gearin G."/>
            <person name="Gellesch M."/>
            <person name="Goldberg J."/>
            <person name="Griggs A."/>
            <person name="Gujja S."/>
            <person name="Heiman D."/>
            <person name="Howarth C."/>
            <person name="Larson L."/>
            <person name="Lui A."/>
            <person name="MacDonald P.J.P."/>
            <person name="Mehta T."/>
            <person name="Montmayeur A."/>
            <person name="Murphy C."/>
            <person name="Neiman D."/>
            <person name="Pearson M."/>
            <person name="Priest M."/>
            <person name="Roberts A."/>
            <person name="Saif S."/>
            <person name="Shea T."/>
            <person name="Shenoy N."/>
            <person name="Sisk P."/>
            <person name="Stolte C."/>
            <person name="Sykes S."/>
            <person name="Yandava C."/>
            <person name="Wortman J."/>
            <person name="Nusbaum C."/>
            <person name="Birren B."/>
        </authorList>
    </citation>
    <scope>NUCLEOTIDE SEQUENCE</scope>
    <source>
        <strain>70-15</strain>
    </source>
</reference>
<gene>
    <name evidence="2" type="ORF">MGG_03355</name>
</gene>
<name>G4N8Y4_PYRO7</name>
<accession>G4N8Y4</accession>
<dbReference type="GeneID" id="2676724"/>
<evidence type="ECO:0000313" key="3">
    <source>
        <dbReference type="Proteomes" id="UP000009058"/>
    </source>
</evidence>
<organism evidence="2 3">
    <name type="scientific">Pyricularia oryzae (strain 70-15 / ATCC MYA-4617 / FGSC 8958)</name>
    <name type="common">Rice blast fungus</name>
    <name type="synonym">Magnaporthe oryzae</name>
    <dbReference type="NCBI Taxonomy" id="242507"/>
    <lineage>
        <taxon>Eukaryota</taxon>
        <taxon>Fungi</taxon>
        <taxon>Dikarya</taxon>
        <taxon>Ascomycota</taxon>
        <taxon>Pezizomycotina</taxon>
        <taxon>Sordariomycetes</taxon>
        <taxon>Sordariomycetidae</taxon>
        <taxon>Magnaporthales</taxon>
        <taxon>Pyriculariaceae</taxon>
        <taxon>Pyricularia</taxon>
    </lineage>
</organism>
<dbReference type="InParanoid" id="G4N8Y4"/>
<keyword evidence="3" id="KW-1185">Reference proteome</keyword>